<dbReference type="Pfam" id="PF06093">
    <property type="entry name" value="Spt4"/>
    <property type="match status" value="1"/>
</dbReference>
<evidence type="ECO:0000313" key="9">
    <source>
        <dbReference type="Proteomes" id="UP000278143"/>
    </source>
</evidence>
<dbReference type="InterPro" id="IPR029040">
    <property type="entry name" value="RPABC4/Spt4"/>
</dbReference>
<evidence type="ECO:0000256" key="3">
    <source>
        <dbReference type="ARBA" id="ARBA00020182"/>
    </source>
</evidence>
<gene>
    <name evidence="8" type="ORF">SYNPS1DRAFT_15337</name>
</gene>
<dbReference type="SMART" id="SM01389">
    <property type="entry name" value="Spt4"/>
    <property type="match status" value="1"/>
</dbReference>
<comment type="function">
    <text evidence="6">The SPT4-SPT5 complex mediates both activation and inhibition of transcription elongation, and plays a role in pre-mRNA processing. This complex seems to be important for the stability of the RNA polymerase II elongation machinery on the chromatin template but not for the inherent ability of this machinery to translocate down the gene.</text>
</comment>
<dbReference type="GO" id="GO:0032044">
    <property type="term" value="C:DSIF complex"/>
    <property type="evidence" value="ECO:0007669"/>
    <property type="project" value="TreeGrafter"/>
</dbReference>
<dbReference type="PANTHER" id="PTHR12882">
    <property type="entry name" value="SUPPRESSOR OF TY 4"/>
    <property type="match status" value="1"/>
</dbReference>
<dbReference type="InterPro" id="IPR009287">
    <property type="entry name" value="Spt4"/>
</dbReference>
<evidence type="ECO:0000256" key="2">
    <source>
        <dbReference type="ARBA" id="ARBA00010464"/>
    </source>
</evidence>
<dbReference type="AlphaFoldDB" id="A0A4V1J1N4"/>
<name>A0A4V1J1N4_9FUNG</name>
<evidence type="ECO:0000313" key="8">
    <source>
        <dbReference type="EMBL" id="RKP25669.1"/>
    </source>
</evidence>
<dbReference type="SUPFAM" id="SSF63393">
    <property type="entry name" value="RNA polymerase subunits"/>
    <property type="match status" value="1"/>
</dbReference>
<dbReference type="GO" id="GO:0140673">
    <property type="term" value="P:transcription elongation-coupled chromatin remodeling"/>
    <property type="evidence" value="ECO:0007669"/>
    <property type="project" value="InterPro"/>
</dbReference>
<evidence type="ECO:0000256" key="1">
    <source>
        <dbReference type="ARBA" id="ARBA00004123"/>
    </source>
</evidence>
<dbReference type="InterPro" id="IPR038510">
    <property type="entry name" value="Spt4_sf"/>
</dbReference>
<proteinExistence type="inferred from homology"/>
<evidence type="ECO:0000256" key="5">
    <source>
        <dbReference type="ARBA" id="ARBA00023242"/>
    </source>
</evidence>
<dbReference type="GO" id="GO:0006355">
    <property type="term" value="P:regulation of DNA-templated transcription"/>
    <property type="evidence" value="ECO:0007669"/>
    <property type="project" value="InterPro"/>
</dbReference>
<keyword evidence="9" id="KW-1185">Reference proteome</keyword>
<dbReference type="PANTHER" id="PTHR12882:SF1">
    <property type="entry name" value="TRANSCRIPTION ELONGATION FACTOR SPT4"/>
    <property type="match status" value="1"/>
</dbReference>
<sequence>MADILPANRRQLRACLLCGLIKQLHQFRNHGCENCEELMRMRVSLDRVNECTTTNFEGAIAVIKPEDSWATQWLRLERFRPGVYAIRVTGMPPDDVLDELERRNITFIPRDGSMPE</sequence>
<keyword evidence="4 6" id="KW-0804">Transcription</keyword>
<reference evidence="9" key="1">
    <citation type="journal article" date="2018" name="Nat. Microbiol.">
        <title>Leveraging single-cell genomics to expand the fungal tree of life.</title>
        <authorList>
            <person name="Ahrendt S.R."/>
            <person name="Quandt C.A."/>
            <person name="Ciobanu D."/>
            <person name="Clum A."/>
            <person name="Salamov A."/>
            <person name="Andreopoulos B."/>
            <person name="Cheng J.F."/>
            <person name="Woyke T."/>
            <person name="Pelin A."/>
            <person name="Henrissat B."/>
            <person name="Reynolds N.K."/>
            <person name="Benny G.L."/>
            <person name="Smith M.E."/>
            <person name="James T.Y."/>
            <person name="Grigoriev I.V."/>
        </authorList>
    </citation>
    <scope>NUCLEOTIDE SEQUENCE [LARGE SCALE GENOMIC DNA]</scope>
    <source>
        <strain evidence="9">Benny S71-1</strain>
    </source>
</reference>
<protein>
    <recommendedName>
        <fullName evidence="3 6">Transcription elongation factor SPT4</fullName>
    </recommendedName>
</protein>
<comment type="similarity">
    <text evidence="2 6">Belongs to the SPT4 family.</text>
</comment>
<evidence type="ECO:0000256" key="4">
    <source>
        <dbReference type="ARBA" id="ARBA00023163"/>
    </source>
</evidence>
<dbReference type="OrthoDB" id="248751at2759"/>
<dbReference type="CDD" id="cd07973">
    <property type="entry name" value="Spt4"/>
    <property type="match status" value="1"/>
</dbReference>
<dbReference type="EMBL" id="KZ989662">
    <property type="protein sequence ID" value="RKP25669.1"/>
    <property type="molecule type" value="Genomic_DNA"/>
</dbReference>
<organism evidence="8 9">
    <name type="scientific">Syncephalis pseudoplumigaleata</name>
    <dbReference type="NCBI Taxonomy" id="1712513"/>
    <lineage>
        <taxon>Eukaryota</taxon>
        <taxon>Fungi</taxon>
        <taxon>Fungi incertae sedis</taxon>
        <taxon>Zoopagomycota</taxon>
        <taxon>Zoopagomycotina</taxon>
        <taxon>Zoopagomycetes</taxon>
        <taxon>Zoopagales</taxon>
        <taxon>Piptocephalidaceae</taxon>
        <taxon>Syncephalis</taxon>
    </lineage>
</organism>
<dbReference type="Gene3D" id="3.30.40.210">
    <property type="match status" value="1"/>
</dbReference>
<accession>A0A4V1J1N4</accession>
<comment type="subcellular location">
    <subcellularLocation>
        <location evidence="1 6">Nucleus</location>
    </subcellularLocation>
</comment>
<feature type="domain" description="Spt4/RpoE2 zinc finger" evidence="7">
    <location>
        <begin position="12"/>
        <end position="89"/>
    </location>
</feature>
<evidence type="ECO:0000259" key="7">
    <source>
        <dbReference type="SMART" id="SM01389"/>
    </source>
</evidence>
<keyword evidence="5 6" id="KW-0539">Nucleus</keyword>
<dbReference type="InterPro" id="IPR022800">
    <property type="entry name" value="Spt4/RpoE2_Znf"/>
</dbReference>
<dbReference type="Proteomes" id="UP000278143">
    <property type="component" value="Unassembled WGS sequence"/>
</dbReference>
<evidence type="ECO:0000256" key="6">
    <source>
        <dbReference type="PIRNR" id="PIRNR025023"/>
    </source>
</evidence>
<dbReference type="GO" id="GO:0008270">
    <property type="term" value="F:zinc ion binding"/>
    <property type="evidence" value="ECO:0007669"/>
    <property type="project" value="InterPro"/>
</dbReference>
<dbReference type="PIRSF" id="PIRSF025023">
    <property type="entry name" value="Spt4"/>
    <property type="match status" value="1"/>
</dbReference>
<dbReference type="GO" id="GO:0000993">
    <property type="term" value="F:RNA polymerase II complex binding"/>
    <property type="evidence" value="ECO:0007669"/>
    <property type="project" value="TreeGrafter"/>
</dbReference>